<dbReference type="AlphaFoldDB" id="A0AAP2RCS3"/>
<proteinExistence type="predicted"/>
<dbReference type="RefSeq" id="WP_230741730.1">
    <property type="nucleotide sequence ID" value="NZ_PGCK01000005.1"/>
</dbReference>
<organism evidence="1 2">
    <name type="scientific">Methanooceanicella nereidis</name>
    <dbReference type="NCBI Taxonomy" id="2052831"/>
    <lineage>
        <taxon>Archaea</taxon>
        <taxon>Methanobacteriati</taxon>
        <taxon>Methanobacteriota</taxon>
        <taxon>Stenosarchaea group</taxon>
        <taxon>Methanomicrobia</taxon>
        <taxon>Methanocellales</taxon>
        <taxon>Methanocellaceae</taxon>
        <taxon>Methanooceanicella</taxon>
    </lineage>
</organism>
<keyword evidence="2" id="KW-1185">Reference proteome</keyword>
<comment type="caution">
    <text evidence="1">The sequence shown here is derived from an EMBL/GenBank/DDBJ whole genome shotgun (WGS) entry which is preliminary data.</text>
</comment>
<evidence type="ECO:0000313" key="1">
    <source>
        <dbReference type="EMBL" id="MCD1294894.1"/>
    </source>
</evidence>
<evidence type="ECO:0008006" key="3">
    <source>
        <dbReference type="Google" id="ProtNLM"/>
    </source>
</evidence>
<reference evidence="1 2" key="1">
    <citation type="submission" date="2017-11" db="EMBL/GenBank/DDBJ databases">
        <title>Isolation and Characterization of Family Methanocellaceae Species from Potential Methane Hydrate Area Offshore Southwestern Taiwan.</title>
        <authorList>
            <person name="Zhang W.-L."/>
            <person name="Chen W.-C."/>
            <person name="Lai M.-C."/>
            <person name="Chen S.-C."/>
        </authorList>
    </citation>
    <scope>NUCLEOTIDE SEQUENCE [LARGE SCALE GENOMIC DNA]</scope>
    <source>
        <strain evidence="1 2">CWC-04</strain>
    </source>
</reference>
<dbReference type="InterPro" id="IPR029044">
    <property type="entry name" value="Nucleotide-diphossugar_trans"/>
</dbReference>
<gene>
    <name evidence="1" type="ORF">CUJ83_07770</name>
</gene>
<evidence type="ECO:0000313" key="2">
    <source>
        <dbReference type="Proteomes" id="UP001320159"/>
    </source>
</evidence>
<protein>
    <recommendedName>
        <fullName evidence="3">Glycosyl transferase family 2</fullName>
    </recommendedName>
</protein>
<dbReference type="EMBL" id="PGCK01000005">
    <property type="protein sequence ID" value="MCD1294894.1"/>
    <property type="molecule type" value="Genomic_DNA"/>
</dbReference>
<sequence length="252" mass="28997">MLIIGIRALLDNDEPILLSQLTDARKHFPGAKIVLAVCGDDPSEKIKGLCDKVLYYSQKPSGLTEPLRIIIDHAKEHNANELIITDGDDQFYFSEIRRLYELGKSSGYDAVIPKRVRKSLFFQDGNYDRVLVEDCENILFRKAYPNGIKDPQPGVEIMLNRDTISCLSMENVPCWIGDIVITYLLLYNRRTITEPEIKTREQSKTHMNVEREFEKISQMQNYFGINIDEAIPEGNLLEIYEIFGKNFKSDKN</sequence>
<name>A0AAP2RCS3_9EURY</name>
<dbReference type="SUPFAM" id="SSF53448">
    <property type="entry name" value="Nucleotide-diphospho-sugar transferases"/>
    <property type="match status" value="1"/>
</dbReference>
<accession>A0AAP2RCS3</accession>
<dbReference type="Proteomes" id="UP001320159">
    <property type="component" value="Unassembled WGS sequence"/>
</dbReference>